<keyword evidence="1" id="KW-0547">Nucleotide-binding</keyword>
<dbReference type="EMBL" id="UINC01001371">
    <property type="protein sequence ID" value="SUZ78883.1"/>
    <property type="molecule type" value="Genomic_DNA"/>
</dbReference>
<dbReference type="InterPro" id="IPR027417">
    <property type="entry name" value="P-loop_NTPase"/>
</dbReference>
<accession>A0A381QMU5</accession>
<dbReference type="GO" id="GO:0006302">
    <property type="term" value="P:double-strand break repair"/>
    <property type="evidence" value="ECO:0007669"/>
    <property type="project" value="TreeGrafter"/>
</dbReference>
<evidence type="ECO:0000256" key="2">
    <source>
        <dbReference type="ARBA" id="ARBA00022840"/>
    </source>
</evidence>
<proteinExistence type="predicted"/>
<dbReference type="GO" id="GO:0005524">
    <property type="term" value="F:ATP binding"/>
    <property type="evidence" value="ECO:0007669"/>
    <property type="project" value="UniProtKB-KW"/>
</dbReference>
<dbReference type="AlphaFoldDB" id="A0A381QMU5"/>
<organism evidence="4">
    <name type="scientific">marine metagenome</name>
    <dbReference type="NCBI Taxonomy" id="408172"/>
    <lineage>
        <taxon>unclassified sequences</taxon>
        <taxon>metagenomes</taxon>
        <taxon>ecological metagenomes</taxon>
    </lineage>
</organism>
<dbReference type="PANTHER" id="PTHR30580:SF0">
    <property type="entry name" value="PRIMOSOMAL PROTEIN N"/>
    <property type="match status" value="1"/>
</dbReference>
<evidence type="ECO:0000256" key="1">
    <source>
        <dbReference type="ARBA" id="ARBA00022741"/>
    </source>
</evidence>
<dbReference type="Gene3D" id="3.40.50.300">
    <property type="entry name" value="P-loop containing nucleotide triphosphate hydrolases"/>
    <property type="match status" value="1"/>
</dbReference>
<evidence type="ECO:0008006" key="5">
    <source>
        <dbReference type="Google" id="ProtNLM"/>
    </source>
</evidence>
<protein>
    <recommendedName>
        <fullName evidence="5">Primosomal protein N' 3' DNA-binding domain-containing protein</fullName>
    </recommendedName>
</protein>
<sequence>VGTLVRVDLRGRRIRGWITAVDVDPLPGVDLQEIKKVSSCGPPPAVVDLAAWAGSRWMGSRVHYLRTATHDRVVSSIPDLVHRPHAVSPDNKLAEEAFLRRGAVVRTPPNSDDFSLAVAAASYGRALILTPTLARSQRLATTMRRAGIEVAVFPRDWGASAAGAVTIGSRSAAWAPVDNLDAVLVLDEHDESYQQESAPTWHARDVVLERAKRDGARWVIASPTPSLEALTCGAPLLTPDRAAERAGWSIFDVVDLRDEPPLAGSWCSETLSRVLRDNQKVVCVLNRKGRARFAYCQQCGELARSEITGRALGLDGNRLVHPVDGDDRPAVCQSCSSTKFRRVKLGVTGVAEELEQIARRPVGEVSSDSEPLATEFDLYVGTEAVLHRIERANVVVFLDFDQELLAPRYRAAEQAMSLLVQASRVVGRREDGGRVLIQTRIPQHPVLEAARTADPGSLARTELRIRRELRQPPEAHWAIISGSAATEFVRSIGNPEGLEILGPSNDRWRIRSVDREHLVAALKSVDRPPGRLRIEIDPLRA</sequence>
<evidence type="ECO:0000313" key="4">
    <source>
        <dbReference type="EMBL" id="SUZ78883.1"/>
    </source>
</evidence>
<reference evidence="4" key="1">
    <citation type="submission" date="2018-05" db="EMBL/GenBank/DDBJ databases">
        <authorList>
            <person name="Lanie J.A."/>
            <person name="Ng W.-L."/>
            <person name="Kazmierczak K.M."/>
            <person name="Andrzejewski T.M."/>
            <person name="Davidsen T.M."/>
            <person name="Wayne K.J."/>
            <person name="Tettelin H."/>
            <person name="Glass J.I."/>
            <person name="Rusch D."/>
            <person name="Podicherti R."/>
            <person name="Tsui H.-C.T."/>
            <person name="Winkler M.E."/>
        </authorList>
    </citation>
    <scope>NUCLEOTIDE SEQUENCE</scope>
</reference>
<dbReference type="GO" id="GO:0006310">
    <property type="term" value="P:DNA recombination"/>
    <property type="evidence" value="ECO:0007669"/>
    <property type="project" value="TreeGrafter"/>
</dbReference>
<keyword evidence="2" id="KW-0067">ATP-binding</keyword>
<evidence type="ECO:0000256" key="3">
    <source>
        <dbReference type="ARBA" id="ARBA00023125"/>
    </source>
</evidence>
<gene>
    <name evidence="4" type="ORF">METZ01_LOCUS31737</name>
</gene>
<dbReference type="PANTHER" id="PTHR30580">
    <property type="entry name" value="PRIMOSOMAL PROTEIN N"/>
    <property type="match status" value="1"/>
</dbReference>
<dbReference type="GO" id="GO:0006270">
    <property type="term" value="P:DNA replication initiation"/>
    <property type="evidence" value="ECO:0007669"/>
    <property type="project" value="TreeGrafter"/>
</dbReference>
<dbReference type="GO" id="GO:0003677">
    <property type="term" value="F:DNA binding"/>
    <property type="evidence" value="ECO:0007669"/>
    <property type="project" value="UniProtKB-KW"/>
</dbReference>
<name>A0A381QMU5_9ZZZZ</name>
<dbReference type="GO" id="GO:0043138">
    <property type="term" value="F:3'-5' DNA helicase activity"/>
    <property type="evidence" value="ECO:0007669"/>
    <property type="project" value="TreeGrafter"/>
</dbReference>
<feature type="non-terminal residue" evidence="4">
    <location>
        <position position="1"/>
    </location>
</feature>
<keyword evidence="3" id="KW-0238">DNA-binding</keyword>